<accession>A0ABW2V0J9</accession>
<keyword evidence="17" id="KW-1185">Reference proteome</keyword>
<evidence type="ECO:0000256" key="3">
    <source>
        <dbReference type="ARBA" id="ARBA00022516"/>
    </source>
</evidence>
<keyword evidence="4 14" id="KW-0812">Transmembrane</keyword>
<evidence type="ECO:0000256" key="1">
    <source>
        <dbReference type="ARBA" id="ARBA00001947"/>
    </source>
</evidence>
<keyword evidence="13" id="KW-0275">Fatty acid biosynthesis</keyword>
<evidence type="ECO:0000256" key="4">
    <source>
        <dbReference type="ARBA" id="ARBA00022692"/>
    </source>
</evidence>
<keyword evidence="5" id="KW-0479">Metal-binding</keyword>
<evidence type="ECO:0000256" key="2">
    <source>
        <dbReference type="ARBA" id="ARBA00004477"/>
    </source>
</evidence>
<keyword evidence="7" id="KW-0276">Fatty acid metabolism</keyword>
<dbReference type="Pfam" id="PF04116">
    <property type="entry name" value="FA_hydroxylase"/>
    <property type="match status" value="1"/>
</dbReference>
<dbReference type="EMBL" id="JBHTGQ010000016">
    <property type="protein sequence ID" value="MFC7749684.1"/>
    <property type="molecule type" value="Genomic_DNA"/>
</dbReference>
<keyword evidence="10" id="KW-0560">Oxidoreductase</keyword>
<evidence type="ECO:0000256" key="12">
    <source>
        <dbReference type="ARBA" id="ARBA00023136"/>
    </source>
</evidence>
<reference evidence="17" key="1">
    <citation type="journal article" date="2019" name="Int. J. Syst. Evol. Microbiol.">
        <title>The Global Catalogue of Microorganisms (GCM) 10K type strain sequencing project: providing services to taxonomists for standard genome sequencing and annotation.</title>
        <authorList>
            <consortium name="The Broad Institute Genomics Platform"/>
            <consortium name="The Broad Institute Genome Sequencing Center for Infectious Disease"/>
            <person name="Wu L."/>
            <person name="Ma J."/>
        </authorList>
    </citation>
    <scope>NUCLEOTIDE SEQUENCE [LARGE SCALE GENOMIC DNA]</scope>
    <source>
        <strain evidence="17">JCM 18657</strain>
    </source>
</reference>
<evidence type="ECO:0000313" key="17">
    <source>
        <dbReference type="Proteomes" id="UP001596528"/>
    </source>
</evidence>
<keyword evidence="11" id="KW-0443">Lipid metabolism</keyword>
<dbReference type="PANTHER" id="PTHR12863:SF1">
    <property type="entry name" value="FATTY ACID 2-HYDROXYLASE"/>
    <property type="match status" value="1"/>
</dbReference>
<feature type="transmembrane region" description="Helical" evidence="14">
    <location>
        <begin position="12"/>
        <end position="31"/>
    </location>
</feature>
<gene>
    <name evidence="16" type="ORF">ACFQWB_07000</name>
</gene>
<comment type="caution">
    <text evidence="16">The sequence shown here is derived from an EMBL/GenBank/DDBJ whole genome shotgun (WGS) entry which is preliminary data.</text>
</comment>
<proteinExistence type="predicted"/>
<dbReference type="InterPro" id="IPR006694">
    <property type="entry name" value="Fatty_acid_hydroxylase"/>
</dbReference>
<keyword evidence="3" id="KW-0444">Lipid biosynthesis</keyword>
<dbReference type="InterPro" id="IPR014430">
    <property type="entry name" value="Scs7"/>
</dbReference>
<name>A0ABW2V0J9_9BACL</name>
<evidence type="ECO:0000256" key="14">
    <source>
        <dbReference type="SAM" id="Phobius"/>
    </source>
</evidence>
<feature type="transmembrane region" description="Helical" evidence="14">
    <location>
        <begin position="37"/>
        <end position="54"/>
    </location>
</feature>
<evidence type="ECO:0000256" key="6">
    <source>
        <dbReference type="ARBA" id="ARBA00022824"/>
    </source>
</evidence>
<evidence type="ECO:0000256" key="8">
    <source>
        <dbReference type="ARBA" id="ARBA00022833"/>
    </source>
</evidence>
<evidence type="ECO:0000313" key="16">
    <source>
        <dbReference type="EMBL" id="MFC7749684.1"/>
    </source>
</evidence>
<evidence type="ECO:0000256" key="10">
    <source>
        <dbReference type="ARBA" id="ARBA00023002"/>
    </source>
</evidence>
<evidence type="ECO:0000259" key="15">
    <source>
        <dbReference type="Pfam" id="PF04116"/>
    </source>
</evidence>
<organism evidence="16 17">
    <name type="scientific">Paenibacillus thermoaerophilus</name>
    <dbReference type="NCBI Taxonomy" id="1215385"/>
    <lineage>
        <taxon>Bacteria</taxon>
        <taxon>Bacillati</taxon>
        <taxon>Bacillota</taxon>
        <taxon>Bacilli</taxon>
        <taxon>Bacillales</taxon>
        <taxon>Paenibacillaceae</taxon>
        <taxon>Paenibacillus</taxon>
    </lineage>
</organism>
<evidence type="ECO:0000256" key="11">
    <source>
        <dbReference type="ARBA" id="ARBA00023098"/>
    </source>
</evidence>
<keyword evidence="6" id="KW-0256">Endoplasmic reticulum</keyword>
<dbReference type="Proteomes" id="UP001596528">
    <property type="component" value="Unassembled WGS sequence"/>
</dbReference>
<evidence type="ECO:0000256" key="13">
    <source>
        <dbReference type="ARBA" id="ARBA00023160"/>
    </source>
</evidence>
<evidence type="ECO:0000256" key="7">
    <source>
        <dbReference type="ARBA" id="ARBA00022832"/>
    </source>
</evidence>
<evidence type="ECO:0000256" key="9">
    <source>
        <dbReference type="ARBA" id="ARBA00022989"/>
    </source>
</evidence>
<keyword evidence="9 14" id="KW-1133">Transmembrane helix</keyword>
<feature type="transmembrane region" description="Helical" evidence="14">
    <location>
        <begin position="111"/>
        <end position="128"/>
    </location>
</feature>
<dbReference type="PANTHER" id="PTHR12863">
    <property type="entry name" value="FATTY ACID HYDROXYLASE"/>
    <property type="match status" value="1"/>
</dbReference>
<feature type="transmembrane region" description="Helical" evidence="14">
    <location>
        <begin position="85"/>
        <end position="105"/>
    </location>
</feature>
<keyword evidence="8" id="KW-0862">Zinc</keyword>
<evidence type="ECO:0000256" key="5">
    <source>
        <dbReference type="ARBA" id="ARBA00022723"/>
    </source>
</evidence>
<comment type="cofactor">
    <cofactor evidence="1">
        <name>Zn(2+)</name>
        <dbReference type="ChEBI" id="CHEBI:29105"/>
    </cofactor>
</comment>
<feature type="domain" description="Fatty acid hydroxylase" evidence="15">
    <location>
        <begin position="41"/>
        <end position="178"/>
    </location>
</feature>
<dbReference type="RefSeq" id="WP_170209561.1">
    <property type="nucleotide sequence ID" value="NZ_JBHTGQ010000016.1"/>
</dbReference>
<comment type="subcellular location">
    <subcellularLocation>
        <location evidence="2">Endoplasmic reticulum membrane</location>
        <topology evidence="2">Multi-pass membrane protein</topology>
    </subcellularLocation>
</comment>
<protein>
    <submittedName>
        <fullName evidence="16">Sterol desaturase family protein</fullName>
    </submittedName>
</protein>
<keyword evidence="12 14" id="KW-0472">Membrane</keyword>
<sequence>MAYYREFLSNNVIRFVAGLSLLGAALTCLYFDGYVTILALVLGALVYAVAEYAAHRYLLHEFPKLAPALYRGHVEHHKHPQELKYLFSPVYYDVLIYSIYIPLVWLVFRQFSVTVAVVTGTLLFQLYYQWMHYAAHRPIVPRTAWGRWMKKKHLLHHYKDEYAWYGVSHPVLDYVLGTHRERDRLAREAGTEAGSSSSVNNAE</sequence>